<dbReference type="AlphaFoldDB" id="A0A545TQU1"/>
<dbReference type="RefSeq" id="WP_142896774.1">
    <property type="nucleotide sequence ID" value="NZ_ML660055.1"/>
</dbReference>
<dbReference type="SUPFAM" id="SSF51735">
    <property type="entry name" value="NAD(P)-binding Rossmann-fold domains"/>
    <property type="match status" value="1"/>
</dbReference>
<dbReference type="InterPro" id="IPR013549">
    <property type="entry name" value="DUF1731"/>
</dbReference>
<dbReference type="NCBIfam" id="TIGR01777">
    <property type="entry name" value="yfcH"/>
    <property type="match status" value="1"/>
</dbReference>
<accession>A0A545TQU1</accession>
<organism evidence="5 6">
    <name type="scientific">Denitrobaculum tricleocarpae</name>
    <dbReference type="NCBI Taxonomy" id="2591009"/>
    <lineage>
        <taxon>Bacteria</taxon>
        <taxon>Pseudomonadati</taxon>
        <taxon>Pseudomonadota</taxon>
        <taxon>Alphaproteobacteria</taxon>
        <taxon>Rhodospirillales</taxon>
        <taxon>Rhodospirillaceae</taxon>
        <taxon>Denitrobaculum</taxon>
    </lineage>
</organism>
<evidence type="ECO:0000256" key="1">
    <source>
        <dbReference type="ARBA" id="ARBA00009353"/>
    </source>
</evidence>
<evidence type="ECO:0000256" key="2">
    <source>
        <dbReference type="SAM" id="Phobius"/>
    </source>
</evidence>
<evidence type="ECO:0000259" key="4">
    <source>
        <dbReference type="Pfam" id="PF08338"/>
    </source>
</evidence>
<gene>
    <name evidence="5" type="ORF">FKG95_12760</name>
</gene>
<dbReference type="EMBL" id="VHSH01000004">
    <property type="protein sequence ID" value="TQV79593.1"/>
    <property type="molecule type" value="Genomic_DNA"/>
</dbReference>
<dbReference type="InterPro" id="IPR010099">
    <property type="entry name" value="SDR39U1"/>
</dbReference>
<proteinExistence type="inferred from homology"/>
<dbReference type="Gene3D" id="3.40.50.720">
    <property type="entry name" value="NAD(P)-binding Rossmann-like Domain"/>
    <property type="match status" value="1"/>
</dbReference>
<feature type="transmembrane region" description="Helical" evidence="2">
    <location>
        <begin position="39"/>
        <end position="61"/>
    </location>
</feature>
<comment type="caution">
    <text evidence="5">The sequence shown here is derived from an EMBL/GenBank/DDBJ whole genome shotgun (WGS) entry which is preliminary data.</text>
</comment>
<feature type="transmembrane region" description="Helical" evidence="2">
    <location>
        <begin position="181"/>
        <end position="201"/>
    </location>
</feature>
<dbReference type="Pfam" id="PF04134">
    <property type="entry name" value="DCC1-like"/>
    <property type="match status" value="1"/>
</dbReference>
<dbReference type="PANTHER" id="PTHR11092">
    <property type="entry name" value="SUGAR NUCLEOTIDE EPIMERASE RELATED"/>
    <property type="match status" value="1"/>
</dbReference>
<sequence>MQTALILFAIQGLIGAFDNLWHHEITEKLSSKPNARGELILHTIREFIYAVIFVGIAWFAWNGWWAILLMTLMAIEVVVTLWDFVIEDQTRKLPGFERILHTLLAINFGAILAFFLPVAVTWSAAETALTVVSYGPLSWIMTAYGVGVFGWALYDLWVVVRLSLPDWKRNPVLPGHKQEPLKVLITGATGFVGKVLVRALIARGDKPLVLARNPAKADYLFGPHAEVVEELDRIPPDHKIDAVVNLAGAPLLGGLWTKRRKEKLIASRVETTQGLIALLRRLEQKPEVLINGSAVGYYGRRDDELLRENAKPQDIFTSRLCKEWEQTAKQAEALGLRVCLLRIGLVFGRGGGAFPQLARPIKLGLGAIMGHGRQWMSWIHLQDLVGLILFVIDRKDVAGPINATAPVPVTNEDFTRKLARQARRPVFLRVPAFVLRTLLGELSDLFIAGQRVVPQRAEGYGYRFRWPDLEAALPNLMGSDVSSLEQGPEEDICWVYYDDACEICAGEIGHYRREALQQGLGIAFHGLSSGERALAGYGLNEADAKRRLYVYDGDGRLVSGIDAMAAIWARIPRYRWAARLVRRPVLHGAAELLYDAVAVPMLMLWNACRGRRNSGAGRKVIHG</sequence>
<feature type="transmembrane region" description="Helical" evidence="2">
    <location>
        <begin position="137"/>
        <end position="160"/>
    </location>
</feature>
<dbReference type="PANTHER" id="PTHR11092:SF0">
    <property type="entry name" value="EPIMERASE FAMILY PROTEIN SDR39U1"/>
    <property type="match status" value="1"/>
</dbReference>
<comment type="similarity">
    <text evidence="1">Belongs to the NAD(P)-dependent epimerase/dehydratase family. SDR39U1 subfamily.</text>
</comment>
<dbReference type="InterPro" id="IPR036291">
    <property type="entry name" value="NAD(P)-bd_dom_sf"/>
</dbReference>
<feature type="transmembrane region" description="Helical" evidence="2">
    <location>
        <begin position="98"/>
        <end position="125"/>
    </location>
</feature>
<dbReference type="Pfam" id="PF01370">
    <property type="entry name" value="Epimerase"/>
    <property type="match status" value="1"/>
</dbReference>
<name>A0A545TQU1_9PROT</name>
<keyword evidence="2" id="KW-0812">Transmembrane</keyword>
<protein>
    <submittedName>
        <fullName evidence="5">TIGR01777 family protein</fullName>
    </submittedName>
</protein>
<evidence type="ECO:0000313" key="5">
    <source>
        <dbReference type="EMBL" id="TQV79593.1"/>
    </source>
</evidence>
<dbReference type="GO" id="GO:0015035">
    <property type="term" value="F:protein-disulfide reductase activity"/>
    <property type="evidence" value="ECO:0007669"/>
    <property type="project" value="InterPro"/>
</dbReference>
<reference evidence="5 6" key="1">
    <citation type="submission" date="2019-06" db="EMBL/GenBank/DDBJ databases">
        <title>Whole genome sequence for Rhodospirillaceae sp. R148.</title>
        <authorList>
            <person name="Wang G."/>
        </authorList>
    </citation>
    <scope>NUCLEOTIDE SEQUENCE [LARGE SCALE GENOMIC DNA]</scope>
    <source>
        <strain evidence="5 6">R148</strain>
    </source>
</reference>
<dbReference type="Pfam" id="PF08338">
    <property type="entry name" value="DUF1731"/>
    <property type="match status" value="1"/>
</dbReference>
<dbReference type="InterPro" id="IPR007263">
    <property type="entry name" value="DCC1-like"/>
</dbReference>
<dbReference type="OrthoDB" id="9801773at2"/>
<feature type="domain" description="NAD-dependent epimerase/dehydratase" evidence="3">
    <location>
        <begin position="183"/>
        <end position="396"/>
    </location>
</feature>
<dbReference type="InterPro" id="IPR001509">
    <property type="entry name" value="Epimerase_deHydtase"/>
</dbReference>
<feature type="domain" description="DUF1731" evidence="4">
    <location>
        <begin position="430"/>
        <end position="475"/>
    </location>
</feature>
<keyword evidence="2" id="KW-1133">Transmembrane helix</keyword>
<evidence type="ECO:0000259" key="3">
    <source>
        <dbReference type="Pfam" id="PF01370"/>
    </source>
</evidence>
<dbReference type="Proteomes" id="UP000315252">
    <property type="component" value="Unassembled WGS sequence"/>
</dbReference>
<evidence type="ECO:0000313" key="6">
    <source>
        <dbReference type="Proteomes" id="UP000315252"/>
    </source>
</evidence>
<keyword evidence="2" id="KW-0472">Membrane</keyword>
<feature type="transmembrane region" description="Helical" evidence="2">
    <location>
        <begin position="67"/>
        <end position="86"/>
    </location>
</feature>
<keyword evidence="6" id="KW-1185">Reference proteome</keyword>